<reference evidence="2" key="1">
    <citation type="submission" date="2016-11" db="UniProtKB">
        <authorList>
            <consortium name="WormBaseParasite"/>
        </authorList>
    </citation>
    <scope>IDENTIFICATION</scope>
</reference>
<dbReference type="Proteomes" id="UP000095287">
    <property type="component" value="Unplaced"/>
</dbReference>
<organism evidence="1 2">
    <name type="scientific">Steinernema glaseri</name>
    <dbReference type="NCBI Taxonomy" id="37863"/>
    <lineage>
        <taxon>Eukaryota</taxon>
        <taxon>Metazoa</taxon>
        <taxon>Ecdysozoa</taxon>
        <taxon>Nematoda</taxon>
        <taxon>Chromadorea</taxon>
        <taxon>Rhabditida</taxon>
        <taxon>Tylenchina</taxon>
        <taxon>Panagrolaimomorpha</taxon>
        <taxon>Strongyloidoidea</taxon>
        <taxon>Steinernematidae</taxon>
        <taxon>Steinernema</taxon>
    </lineage>
</organism>
<evidence type="ECO:0000313" key="1">
    <source>
        <dbReference type="Proteomes" id="UP000095287"/>
    </source>
</evidence>
<name>A0A1I7ZUC0_9BILA</name>
<protein>
    <submittedName>
        <fullName evidence="2">Transposase</fullName>
    </submittedName>
</protein>
<evidence type="ECO:0000313" key="2">
    <source>
        <dbReference type="WBParaSite" id="L893_g2970.t1"/>
    </source>
</evidence>
<sequence>MTKVLRAPSHMQRSQGAIFMSITTTMLVEQRTQNVMNDKWNAFLKVLVISTYQGTPLPQLIMLCTDESSSSESL</sequence>
<proteinExistence type="predicted"/>
<accession>A0A1I7ZUC0</accession>
<dbReference type="WBParaSite" id="L893_g2970.t1">
    <property type="protein sequence ID" value="L893_g2970.t1"/>
    <property type="gene ID" value="L893_g2970"/>
</dbReference>
<keyword evidence="1" id="KW-1185">Reference proteome</keyword>
<dbReference type="AlphaFoldDB" id="A0A1I7ZUC0"/>